<keyword evidence="3" id="KW-1185">Reference proteome</keyword>
<organism evidence="2 3">
    <name type="scientific">Dipteronia dyeriana</name>
    <dbReference type="NCBI Taxonomy" id="168575"/>
    <lineage>
        <taxon>Eukaryota</taxon>
        <taxon>Viridiplantae</taxon>
        <taxon>Streptophyta</taxon>
        <taxon>Embryophyta</taxon>
        <taxon>Tracheophyta</taxon>
        <taxon>Spermatophyta</taxon>
        <taxon>Magnoliopsida</taxon>
        <taxon>eudicotyledons</taxon>
        <taxon>Gunneridae</taxon>
        <taxon>Pentapetalae</taxon>
        <taxon>rosids</taxon>
        <taxon>malvids</taxon>
        <taxon>Sapindales</taxon>
        <taxon>Sapindaceae</taxon>
        <taxon>Hippocastanoideae</taxon>
        <taxon>Acereae</taxon>
        <taxon>Dipteronia</taxon>
    </lineage>
</organism>
<sequence length="323" mass="36094">MGSITLSVKFLETQIEFGIDSPEKYTLDNLWANVYMYTCSTIPEPNEAFKADVRMSWTRKYVHVKDDNQLQEPVTNSSSYLNKAIHPPNDHSTNFVYFSNDDEDINGVTSKDSGVELSCDDEGYVPCEGGLWPAGETDGIDENVDVDAYTQVADNNDDSDLEDDHKSNATYFNWDNDILGDVLNENEASGVKRHGKEPKFHVFPPGNYPHTWCTFTIPKAFSQFSSTKCKNDDEKDEQEVGTTNKWNGVLPPSVSKKAADRQGKTHFLTVYCAGDTEYEVKEGSQASIVNLETHSCDCGLSELSGIPYKHALSVIFGKRLSVY</sequence>
<evidence type="ECO:0000259" key="1">
    <source>
        <dbReference type="SMART" id="SM00575"/>
    </source>
</evidence>
<gene>
    <name evidence="2" type="ORF">Ddye_009527</name>
</gene>
<reference evidence="2" key="1">
    <citation type="journal article" date="2023" name="Plant J.">
        <title>Genome sequences and population genomics provide insights into the demographic history, inbreeding, and mutation load of two 'living fossil' tree species of Dipteronia.</title>
        <authorList>
            <person name="Feng Y."/>
            <person name="Comes H.P."/>
            <person name="Chen J."/>
            <person name="Zhu S."/>
            <person name="Lu R."/>
            <person name="Zhang X."/>
            <person name="Li P."/>
            <person name="Qiu J."/>
            <person name="Olsen K.M."/>
            <person name="Qiu Y."/>
        </authorList>
    </citation>
    <scope>NUCLEOTIDE SEQUENCE</scope>
    <source>
        <strain evidence="2">KIB01</strain>
    </source>
</reference>
<dbReference type="EMBL" id="JANJYI010000003">
    <property type="protein sequence ID" value="KAK2656475.1"/>
    <property type="molecule type" value="Genomic_DNA"/>
</dbReference>
<dbReference type="Proteomes" id="UP001280121">
    <property type="component" value="Unassembled WGS sequence"/>
</dbReference>
<dbReference type="GO" id="GO:0008270">
    <property type="term" value="F:zinc ion binding"/>
    <property type="evidence" value="ECO:0007669"/>
    <property type="project" value="InterPro"/>
</dbReference>
<accession>A0AAD9XBJ6</accession>
<evidence type="ECO:0000313" key="2">
    <source>
        <dbReference type="EMBL" id="KAK2656475.1"/>
    </source>
</evidence>
<protein>
    <recommendedName>
        <fullName evidence="1">Zinc finger PMZ-type domain-containing protein</fullName>
    </recommendedName>
</protein>
<evidence type="ECO:0000313" key="3">
    <source>
        <dbReference type="Proteomes" id="UP001280121"/>
    </source>
</evidence>
<dbReference type="InterPro" id="IPR006564">
    <property type="entry name" value="Znf_PMZ"/>
</dbReference>
<proteinExistence type="predicted"/>
<name>A0AAD9XBJ6_9ROSI</name>
<feature type="domain" description="Zinc finger PMZ-type" evidence="1">
    <location>
        <begin position="294"/>
        <end position="321"/>
    </location>
</feature>
<dbReference type="AlphaFoldDB" id="A0AAD9XBJ6"/>
<comment type="caution">
    <text evidence="2">The sequence shown here is derived from an EMBL/GenBank/DDBJ whole genome shotgun (WGS) entry which is preliminary data.</text>
</comment>
<dbReference type="SMART" id="SM00575">
    <property type="entry name" value="ZnF_PMZ"/>
    <property type="match status" value="1"/>
</dbReference>